<protein>
    <submittedName>
        <fullName evidence="3">Uncharacterized protein</fullName>
    </submittedName>
</protein>
<feature type="region of interest" description="Disordered" evidence="1">
    <location>
        <begin position="99"/>
        <end position="154"/>
    </location>
</feature>
<feature type="compositionally biased region" description="Pro residues" evidence="1">
    <location>
        <begin position="107"/>
        <end position="121"/>
    </location>
</feature>
<evidence type="ECO:0000256" key="2">
    <source>
        <dbReference type="SAM" id="Phobius"/>
    </source>
</evidence>
<sequence length="154" mass="16842">MDWLRDLKSRASRWYIFMDMSVSLFGAILQLVLSLLSAIDIINEISSVLNFGLKGIMVVLAGLIFVRDMYLMVRRYHRAFIKWRRSNFSVVLVLPKDGASANGSSPSPGPQPPSSKPPNPLPSALNCTTAANNNATAVTTGTHQDSQTTENGFA</sequence>
<name>A0AAQ4EC75_AMBAM</name>
<evidence type="ECO:0000313" key="4">
    <source>
        <dbReference type="Proteomes" id="UP001321473"/>
    </source>
</evidence>
<comment type="caution">
    <text evidence="3">The sequence shown here is derived from an EMBL/GenBank/DDBJ whole genome shotgun (WGS) entry which is preliminary data.</text>
</comment>
<keyword evidence="2" id="KW-0812">Transmembrane</keyword>
<accession>A0AAQ4EC75</accession>
<proteinExistence type="predicted"/>
<dbReference type="Proteomes" id="UP001321473">
    <property type="component" value="Unassembled WGS sequence"/>
</dbReference>
<evidence type="ECO:0000313" key="3">
    <source>
        <dbReference type="EMBL" id="KAK8772361.1"/>
    </source>
</evidence>
<organism evidence="3 4">
    <name type="scientific">Amblyomma americanum</name>
    <name type="common">Lone star tick</name>
    <dbReference type="NCBI Taxonomy" id="6943"/>
    <lineage>
        <taxon>Eukaryota</taxon>
        <taxon>Metazoa</taxon>
        <taxon>Ecdysozoa</taxon>
        <taxon>Arthropoda</taxon>
        <taxon>Chelicerata</taxon>
        <taxon>Arachnida</taxon>
        <taxon>Acari</taxon>
        <taxon>Parasitiformes</taxon>
        <taxon>Ixodida</taxon>
        <taxon>Ixodoidea</taxon>
        <taxon>Ixodidae</taxon>
        <taxon>Amblyomminae</taxon>
        <taxon>Amblyomma</taxon>
    </lineage>
</organism>
<feature type="transmembrane region" description="Helical" evidence="2">
    <location>
        <begin position="48"/>
        <end position="66"/>
    </location>
</feature>
<feature type="compositionally biased region" description="Low complexity" evidence="1">
    <location>
        <begin position="122"/>
        <end position="142"/>
    </location>
</feature>
<gene>
    <name evidence="3" type="ORF">V5799_024391</name>
</gene>
<dbReference type="AlphaFoldDB" id="A0AAQ4EC75"/>
<evidence type="ECO:0000256" key="1">
    <source>
        <dbReference type="SAM" id="MobiDB-lite"/>
    </source>
</evidence>
<feature type="compositionally biased region" description="Polar residues" evidence="1">
    <location>
        <begin position="143"/>
        <end position="154"/>
    </location>
</feature>
<keyword evidence="2" id="KW-0472">Membrane</keyword>
<keyword evidence="2" id="KW-1133">Transmembrane helix</keyword>
<keyword evidence="4" id="KW-1185">Reference proteome</keyword>
<reference evidence="3 4" key="1">
    <citation type="journal article" date="2023" name="Arcadia Sci">
        <title>De novo assembly of a long-read Amblyomma americanum tick genome.</title>
        <authorList>
            <person name="Chou S."/>
            <person name="Poskanzer K.E."/>
            <person name="Rollins M."/>
            <person name="Thuy-Boun P.S."/>
        </authorList>
    </citation>
    <scope>NUCLEOTIDE SEQUENCE [LARGE SCALE GENOMIC DNA]</scope>
    <source>
        <strain evidence="3">F_SG_1</strain>
        <tissue evidence="3">Salivary glands</tissue>
    </source>
</reference>
<dbReference type="EMBL" id="JARKHS020018401">
    <property type="protein sequence ID" value="KAK8772361.1"/>
    <property type="molecule type" value="Genomic_DNA"/>
</dbReference>